<evidence type="ECO:0000313" key="2">
    <source>
        <dbReference type="Proteomes" id="UP000032809"/>
    </source>
</evidence>
<reference evidence="2" key="1">
    <citation type="submission" date="2014-11" db="EMBL/GenBank/DDBJ databases">
        <authorList>
            <person name="Wibberg D."/>
        </authorList>
    </citation>
    <scope>NUCLEOTIDE SEQUENCE [LARGE SCALE GENOMIC DNA]</scope>
    <source>
        <strain evidence="2">L3</strain>
    </source>
</reference>
<sequence length="461" mass="53470">MKAKKLFLILIIVLSITLFFGSVDLGGSVEFNLNYEFPEEEESSFYNNFNKADLYFKFFGDGLRGEFNLNKASDDKLWVSSSKFTFNLNHIDLTTYWNRKSVSTDDWLKIVNNEKVGAVNGVKVYSDLDKFGKLNFYAADRNGYLFNLLHYRFADLAGINSSVLYLKDYKDMSKRTYNELMGFDFDIGSFDAFKPYGEVVVSFQQDIYTASYDVSDNYLLFGGVRGKVGDFSYNFNTTYIADDFNKSYSPDSLAENIFLETAYKNVRLTNKLELEFGEENYIDRLRTNLYINNFELYVSPDFDGSFSDFNIDGSEMSVTYSHDLSIPFFTWYKVSLYKQGPEDDWKDIKHYKPFRVYLEGNYKALGFSGNMKYIFGNPVSDEFFQALGELYYIDISRNINQFSVMGKLQFIQGIVEKRFTAYAEVGYNLPNGNIKFYVGDGDFENTLQFKKQIGVTTTFYF</sequence>
<dbReference type="OrthoDB" id="47105at2"/>
<dbReference type="KEGG" id="dtn:DTL3_0870"/>
<name>A0A0C7NQN3_DEFTU</name>
<dbReference type="STRING" id="1006576.DTL3_0870"/>
<evidence type="ECO:0000313" key="1">
    <source>
        <dbReference type="EMBL" id="CEP78177.1"/>
    </source>
</evidence>
<dbReference type="EMBL" id="LN824141">
    <property type="protein sequence ID" value="CEP78177.1"/>
    <property type="molecule type" value="Genomic_DNA"/>
</dbReference>
<dbReference type="AlphaFoldDB" id="A0A0C7NQN3"/>
<dbReference type="Proteomes" id="UP000032809">
    <property type="component" value="Chromosome I"/>
</dbReference>
<protein>
    <submittedName>
        <fullName evidence="1">Uncharacterized protein</fullName>
    </submittedName>
</protein>
<keyword evidence="2" id="KW-1185">Reference proteome</keyword>
<accession>A0A0C7NQN3</accession>
<proteinExistence type="predicted"/>
<organism evidence="1 2">
    <name type="scientific">Defluviitoga tunisiensis</name>
    <dbReference type="NCBI Taxonomy" id="1006576"/>
    <lineage>
        <taxon>Bacteria</taxon>
        <taxon>Thermotogati</taxon>
        <taxon>Thermotogota</taxon>
        <taxon>Thermotogae</taxon>
        <taxon>Petrotogales</taxon>
        <taxon>Petrotogaceae</taxon>
        <taxon>Defluviitoga</taxon>
    </lineage>
</organism>
<dbReference type="RefSeq" id="WP_045087680.1">
    <property type="nucleotide sequence ID" value="NZ_LN824141.1"/>
</dbReference>
<gene>
    <name evidence="1" type="ORF">DTL3_0870</name>
</gene>
<dbReference type="HOGENOM" id="CLU_598264_0_0_0"/>